<keyword evidence="3" id="KW-1185">Reference proteome</keyword>
<dbReference type="Proteomes" id="UP000822688">
    <property type="component" value="Chromosome 5"/>
</dbReference>
<keyword evidence="1" id="KW-0732">Signal</keyword>
<evidence type="ECO:0000313" key="2">
    <source>
        <dbReference type="EMBL" id="KAG0576777.1"/>
    </source>
</evidence>
<accession>A0A8T0I164</accession>
<proteinExistence type="predicted"/>
<evidence type="ECO:0000256" key="1">
    <source>
        <dbReference type="SAM" id="SignalP"/>
    </source>
</evidence>
<dbReference type="EMBL" id="CM026425">
    <property type="protein sequence ID" value="KAG0576777.1"/>
    <property type="molecule type" value="Genomic_DNA"/>
</dbReference>
<protein>
    <recommendedName>
        <fullName evidence="4">Secreted protein</fullName>
    </recommendedName>
</protein>
<evidence type="ECO:0008006" key="4">
    <source>
        <dbReference type="Google" id="ProtNLM"/>
    </source>
</evidence>
<sequence length="76" mass="8566">MDVLLTVQLALCIVTCWMCTMSGNGDLHATVLHCEQIVSRCESMDKLPKGIIDEHNVYFKVHILLQICKSLFSSQI</sequence>
<gene>
    <name evidence="2" type="ORF">KC19_5G106900</name>
</gene>
<name>A0A8T0I164_CERPU</name>
<feature type="signal peptide" evidence="1">
    <location>
        <begin position="1"/>
        <end position="25"/>
    </location>
</feature>
<feature type="chain" id="PRO_5035945972" description="Secreted protein" evidence="1">
    <location>
        <begin position="26"/>
        <end position="76"/>
    </location>
</feature>
<reference evidence="2" key="1">
    <citation type="submission" date="2020-06" db="EMBL/GenBank/DDBJ databases">
        <title>WGS assembly of Ceratodon purpureus strain R40.</title>
        <authorList>
            <person name="Carey S.B."/>
            <person name="Jenkins J."/>
            <person name="Shu S."/>
            <person name="Lovell J.T."/>
            <person name="Sreedasyam A."/>
            <person name="Maumus F."/>
            <person name="Tiley G.P."/>
            <person name="Fernandez-Pozo N."/>
            <person name="Barry K."/>
            <person name="Chen C."/>
            <person name="Wang M."/>
            <person name="Lipzen A."/>
            <person name="Daum C."/>
            <person name="Saski C.A."/>
            <person name="Payton A.C."/>
            <person name="Mcbreen J.C."/>
            <person name="Conrad R.E."/>
            <person name="Kollar L.M."/>
            <person name="Olsson S."/>
            <person name="Huttunen S."/>
            <person name="Landis J.B."/>
            <person name="Wickett N.J."/>
            <person name="Johnson M.G."/>
            <person name="Rensing S.A."/>
            <person name="Grimwood J."/>
            <person name="Schmutz J."/>
            <person name="Mcdaniel S.F."/>
        </authorList>
    </citation>
    <scope>NUCLEOTIDE SEQUENCE</scope>
    <source>
        <strain evidence="2">R40</strain>
    </source>
</reference>
<organism evidence="2 3">
    <name type="scientific">Ceratodon purpureus</name>
    <name type="common">Fire moss</name>
    <name type="synonym">Dicranum purpureum</name>
    <dbReference type="NCBI Taxonomy" id="3225"/>
    <lineage>
        <taxon>Eukaryota</taxon>
        <taxon>Viridiplantae</taxon>
        <taxon>Streptophyta</taxon>
        <taxon>Embryophyta</taxon>
        <taxon>Bryophyta</taxon>
        <taxon>Bryophytina</taxon>
        <taxon>Bryopsida</taxon>
        <taxon>Dicranidae</taxon>
        <taxon>Pseudoditrichales</taxon>
        <taxon>Ditrichaceae</taxon>
        <taxon>Ceratodon</taxon>
    </lineage>
</organism>
<evidence type="ECO:0000313" key="3">
    <source>
        <dbReference type="Proteomes" id="UP000822688"/>
    </source>
</evidence>
<comment type="caution">
    <text evidence="2">The sequence shown here is derived from an EMBL/GenBank/DDBJ whole genome shotgun (WGS) entry which is preliminary data.</text>
</comment>
<dbReference type="AlphaFoldDB" id="A0A8T0I164"/>